<feature type="non-terminal residue" evidence="1">
    <location>
        <position position="60"/>
    </location>
</feature>
<organism evidence="1 2">
    <name type="scientific">Dentiscutata erythropus</name>
    <dbReference type="NCBI Taxonomy" id="1348616"/>
    <lineage>
        <taxon>Eukaryota</taxon>
        <taxon>Fungi</taxon>
        <taxon>Fungi incertae sedis</taxon>
        <taxon>Mucoromycota</taxon>
        <taxon>Glomeromycotina</taxon>
        <taxon>Glomeromycetes</taxon>
        <taxon>Diversisporales</taxon>
        <taxon>Gigasporaceae</taxon>
        <taxon>Dentiscutata</taxon>
    </lineage>
</organism>
<evidence type="ECO:0000313" key="2">
    <source>
        <dbReference type="Proteomes" id="UP000789405"/>
    </source>
</evidence>
<sequence>VRLLYAAIYDVSTPASERTWFTISRDLSAAISSINGTENFVRYDPCALNGDRLKPGVVTG</sequence>
<name>A0A9N9PHR1_9GLOM</name>
<accession>A0A9N9PHR1</accession>
<keyword evidence="2" id="KW-1185">Reference proteome</keyword>
<evidence type="ECO:0000313" key="1">
    <source>
        <dbReference type="EMBL" id="CAG8828659.1"/>
    </source>
</evidence>
<feature type="non-terminal residue" evidence="1">
    <location>
        <position position="1"/>
    </location>
</feature>
<dbReference type="Proteomes" id="UP000789405">
    <property type="component" value="Unassembled WGS sequence"/>
</dbReference>
<reference evidence="1" key="1">
    <citation type="submission" date="2021-06" db="EMBL/GenBank/DDBJ databases">
        <authorList>
            <person name="Kallberg Y."/>
            <person name="Tangrot J."/>
            <person name="Rosling A."/>
        </authorList>
    </citation>
    <scope>NUCLEOTIDE SEQUENCE</scope>
    <source>
        <strain evidence="1">MA453B</strain>
    </source>
</reference>
<protein>
    <submittedName>
        <fullName evidence="1">26750_t:CDS:1</fullName>
    </submittedName>
</protein>
<comment type="caution">
    <text evidence="1">The sequence shown here is derived from an EMBL/GenBank/DDBJ whole genome shotgun (WGS) entry which is preliminary data.</text>
</comment>
<proteinExistence type="predicted"/>
<gene>
    <name evidence="1" type="ORF">DERYTH_LOCUS28530</name>
</gene>
<dbReference type="AlphaFoldDB" id="A0A9N9PHR1"/>
<dbReference type="EMBL" id="CAJVPY010071759">
    <property type="protein sequence ID" value="CAG8828659.1"/>
    <property type="molecule type" value="Genomic_DNA"/>
</dbReference>